<dbReference type="UniPathway" id="UPA00143"/>
<sequence length="421" mass="47514">MTRPPLRTIVEKVSLIVDPSTRRLLQDAERKDGSFAASGTLEDVDKTFRYLNAHSTRSVHPKDEMNTRSFASEGLRSAQSSFPPPQAVEVDETVMRYIKTIKPEQLERIQRNQVSIDESKRHLNFSSPTGENIHAHLAREQFITLYQKTATGLQTREYDSQPKTMDLLSAEFPDLLIHTGRDKLMLTGSFITLDRFEMFLDDKGSSRNQVLNTARHYGTHDIEPAIQKNTTVEAKQETCPICLDTIRKGDCEVLPKCKHCFCKVCLKSAFQIKPICPVCGEMYGSLTGTQPEGGTMNVARDTSSLPGYERHGTIIIYYYIPNGIQQNEHPNPGQSYQGAARTAYVPDSSEGRKVLKLLERSFDQRLTFTIGRSSTSGRNNVVTWNDIHHKTSRTGGPTNYGYPDPDYLKRVQDELKAKGIY</sequence>
<reference evidence="11 12" key="1">
    <citation type="journal article" date="2019" name="Mol. Ecol. Resour.">
        <title>Chromosome-level genome assembly of Triplophysa tibetana, a fish adapted to the harsh high-altitude environment of the Tibetan Plateau.</title>
        <authorList>
            <person name="Yang X."/>
            <person name="Liu H."/>
            <person name="Ma Z."/>
            <person name="Zou Y."/>
            <person name="Zou M."/>
            <person name="Mao Y."/>
            <person name="Li X."/>
            <person name="Wang H."/>
            <person name="Chen T."/>
            <person name="Wang W."/>
            <person name="Yang R."/>
        </authorList>
    </citation>
    <scope>NUCLEOTIDE SEQUENCE [LARGE SCALE GENOMIC DNA]</scope>
    <source>
        <strain evidence="11">TTIB1903HZAU</strain>
        <tissue evidence="11">Muscle</tissue>
    </source>
</reference>
<dbReference type="SMART" id="SM00184">
    <property type="entry name" value="RING"/>
    <property type="match status" value="1"/>
</dbReference>
<dbReference type="EC" id="2.3.2.27" evidence="9"/>
<evidence type="ECO:0000259" key="10">
    <source>
        <dbReference type="PROSITE" id="PS50089"/>
    </source>
</evidence>
<comment type="catalytic activity">
    <reaction evidence="1 9">
        <text>S-ubiquitinyl-[E2 ubiquitin-conjugating enzyme]-L-cysteine + [acceptor protein]-L-lysine = [E2 ubiquitin-conjugating enzyme]-L-cysteine + N(6)-ubiquitinyl-[acceptor protein]-L-lysine.</text>
        <dbReference type="EC" id="2.3.2.27"/>
    </reaction>
</comment>
<dbReference type="InterPro" id="IPR017907">
    <property type="entry name" value="Znf_RING_CS"/>
</dbReference>
<dbReference type="SUPFAM" id="SSF57850">
    <property type="entry name" value="RING/U-box"/>
    <property type="match status" value="1"/>
</dbReference>
<dbReference type="InterPro" id="IPR039398">
    <property type="entry name" value="Deltex_fam"/>
</dbReference>
<dbReference type="EMBL" id="SOYY01000009">
    <property type="protein sequence ID" value="KAA0717321.1"/>
    <property type="molecule type" value="Genomic_DNA"/>
</dbReference>
<dbReference type="FunFam" id="3.30.390.130:FF:000001">
    <property type="entry name" value="Probable E3 ubiquitin-protein ligase DTX3"/>
    <property type="match status" value="1"/>
</dbReference>
<dbReference type="CDD" id="cd09633">
    <property type="entry name" value="Deltex_C"/>
    <property type="match status" value="1"/>
</dbReference>
<dbReference type="InterPro" id="IPR001841">
    <property type="entry name" value="Znf_RING"/>
</dbReference>
<dbReference type="PANTHER" id="PTHR12622">
    <property type="entry name" value="DELTEX-RELATED"/>
    <property type="match status" value="1"/>
</dbReference>
<keyword evidence="6 8" id="KW-0863">Zinc-finger</keyword>
<keyword evidence="5 9" id="KW-0479">Metal-binding</keyword>
<comment type="subcellular location">
    <subcellularLocation>
        <location evidence="9">Cytoplasm</location>
    </subcellularLocation>
</comment>
<evidence type="ECO:0000313" key="12">
    <source>
        <dbReference type="Proteomes" id="UP000324632"/>
    </source>
</evidence>
<evidence type="ECO:0000256" key="7">
    <source>
        <dbReference type="ARBA" id="ARBA00022833"/>
    </source>
</evidence>
<evidence type="ECO:0000313" key="11">
    <source>
        <dbReference type="EMBL" id="KAA0717321.1"/>
    </source>
</evidence>
<evidence type="ECO:0000256" key="5">
    <source>
        <dbReference type="ARBA" id="ARBA00022723"/>
    </source>
</evidence>
<evidence type="ECO:0000256" key="4">
    <source>
        <dbReference type="ARBA" id="ARBA00022679"/>
    </source>
</evidence>
<feature type="domain" description="RING-type" evidence="10">
    <location>
        <begin position="239"/>
        <end position="279"/>
    </location>
</feature>
<dbReference type="Gene3D" id="3.30.40.10">
    <property type="entry name" value="Zinc/RING finger domain, C3HC4 (zinc finger)"/>
    <property type="match status" value="1"/>
</dbReference>
<keyword evidence="12" id="KW-1185">Reference proteome</keyword>
<name>A0A5A9P809_9TELE</name>
<comment type="pathway">
    <text evidence="2 9">Protein modification; protein ubiquitination.</text>
</comment>
<evidence type="ECO:0000256" key="8">
    <source>
        <dbReference type="PROSITE-ProRule" id="PRU00175"/>
    </source>
</evidence>
<evidence type="ECO:0000256" key="9">
    <source>
        <dbReference type="RuleBase" id="RU367105"/>
    </source>
</evidence>
<comment type="caution">
    <text evidence="11">The sequence shown here is derived from an EMBL/GenBank/DDBJ whole genome shotgun (WGS) entry which is preliminary data.</text>
</comment>
<comment type="similarity">
    <text evidence="3 9">Belongs to the Deltex family.</text>
</comment>
<dbReference type="InterPro" id="IPR013083">
    <property type="entry name" value="Znf_RING/FYVE/PHD"/>
</dbReference>
<evidence type="ECO:0000256" key="1">
    <source>
        <dbReference type="ARBA" id="ARBA00000900"/>
    </source>
</evidence>
<dbReference type="GO" id="GO:0061630">
    <property type="term" value="F:ubiquitin protein ligase activity"/>
    <property type="evidence" value="ECO:0007669"/>
    <property type="project" value="UniProtKB-UniRule"/>
</dbReference>
<dbReference type="Proteomes" id="UP000324632">
    <property type="component" value="Chromosome 9"/>
</dbReference>
<dbReference type="GO" id="GO:0016567">
    <property type="term" value="P:protein ubiquitination"/>
    <property type="evidence" value="ECO:0007669"/>
    <property type="project" value="UniProtKB-UniRule"/>
</dbReference>
<gene>
    <name evidence="11" type="ORF">E1301_Tti012225</name>
</gene>
<keyword evidence="9" id="KW-0963">Cytoplasm</keyword>
<dbReference type="InterPro" id="IPR039399">
    <property type="entry name" value="Deltex_C_sf"/>
</dbReference>
<keyword evidence="7 9" id="KW-0862">Zinc</keyword>
<dbReference type="PROSITE" id="PS50089">
    <property type="entry name" value="ZF_RING_2"/>
    <property type="match status" value="1"/>
</dbReference>
<proteinExistence type="inferred from homology"/>
<keyword evidence="4 9" id="KW-0808">Transferase</keyword>
<evidence type="ECO:0000256" key="2">
    <source>
        <dbReference type="ARBA" id="ARBA00004906"/>
    </source>
</evidence>
<dbReference type="Pfam" id="PF18102">
    <property type="entry name" value="DTC"/>
    <property type="match status" value="1"/>
</dbReference>
<dbReference type="Gene3D" id="3.30.390.130">
    <property type="match status" value="1"/>
</dbReference>
<dbReference type="InterPro" id="IPR039396">
    <property type="entry name" value="Deltex_C"/>
</dbReference>
<accession>A0A5A9P809</accession>
<evidence type="ECO:0000256" key="6">
    <source>
        <dbReference type="ARBA" id="ARBA00022771"/>
    </source>
</evidence>
<dbReference type="GO" id="GO:0007219">
    <property type="term" value="P:Notch signaling pathway"/>
    <property type="evidence" value="ECO:0007669"/>
    <property type="project" value="InterPro"/>
</dbReference>
<organism evidence="11 12">
    <name type="scientific">Triplophysa tibetana</name>
    <dbReference type="NCBI Taxonomy" id="1572043"/>
    <lineage>
        <taxon>Eukaryota</taxon>
        <taxon>Metazoa</taxon>
        <taxon>Chordata</taxon>
        <taxon>Craniata</taxon>
        <taxon>Vertebrata</taxon>
        <taxon>Euteleostomi</taxon>
        <taxon>Actinopterygii</taxon>
        <taxon>Neopterygii</taxon>
        <taxon>Teleostei</taxon>
        <taxon>Ostariophysi</taxon>
        <taxon>Cypriniformes</taxon>
        <taxon>Nemacheilidae</taxon>
        <taxon>Triplophysa</taxon>
    </lineage>
</organism>
<dbReference type="GO" id="GO:0005737">
    <property type="term" value="C:cytoplasm"/>
    <property type="evidence" value="ECO:0007669"/>
    <property type="project" value="UniProtKB-SubCell"/>
</dbReference>
<dbReference type="PROSITE" id="PS00518">
    <property type="entry name" value="ZF_RING_1"/>
    <property type="match status" value="1"/>
</dbReference>
<evidence type="ECO:0000256" key="3">
    <source>
        <dbReference type="ARBA" id="ARBA00009413"/>
    </source>
</evidence>
<dbReference type="GO" id="GO:0008270">
    <property type="term" value="F:zinc ion binding"/>
    <property type="evidence" value="ECO:0007669"/>
    <property type="project" value="UniProtKB-KW"/>
</dbReference>
<protein>
    <recommendedName>
        <fullName evidence="9">E3 ubiquitin-protein ligase</fullName>
        <ecNumber evidence="9">2.3.2.27</ecNumber>
    </recommendedName>
</protein>
<dbReference type="AlphaFoldDB" id="A0A5A9P809"/>
<dbReference type="Pfam" id="PF13639">
    <property type="entry name" value="zf-RING_2"/>
    <property type="match status" value="1"/>
</dbReference>